<organism evidence="1 2">
    <name type="scientific">Cohnella phaseoli</name>
    <dbReference type="NCBI Taxonomy" id="456490"/>
    <lineage>
        <taxon>Bacteria</taxon>
        <taxon>Bacillati</taxon>
        <taxon>Bacillota</taxon>
        <taxon>Bacilli</taxon>
        <taxon>Bacillales</taxon>
        <taxon>Paenibacillaceae</taxon>
        <taxon>Cohnella</taxon>
    </lineage>
</organism>
<dbReference type="RefSeq" id="WP_281275173.1">
    <property type="nucleotide sequence ID" value="NZ_QRDZ01000034.1"/>
</dbReference>
<gene>
    <name evidence="1" type="ORF">DFP98_13441</name>
</gene>
<reference evidence="1 2" key="1">
    <citation type="submission" date="2018-07" db="EMBL/GenBank/DDBJ databases">
        <title>Genomic Encyclopedia of Type Strains, Phase III (KMG-III): the genomes of soil and plant-associated and newly described type strains.</title>
        <authorList>
            <person name="Whitman W."/>
        </authorList>
    </citation>
    <scope>NUCLEOTIDE SEQUENCE [LARGE SCALE GENOMIC DNA]</scope>
    <source>
        <strain evidence="1 2">CECT 7287</strain>
    </source>
</reference>
<keyword evidence="2" id="KW-1185">Reference proteome</keyword>
<evidence type="ECO:0000313" key="2">
    <source>
        <dbReference type="Proteomes" id="UP000256977"/>
    </source>
</evidence>
<evidence type="ECO:0000313" key="1">
    <source>
        <dbReference type="EMBL" id="RED58199.1"/>
    </source>
</evidence>
<protein>
    <submittedName>
        <fullName evidence="1">Uncharacterized protein</fullName>
    </submittedName>
</protein>
<proteinExistence type="predicted"/>
<comment type="caution">
    <text evidence="1">The sequence shown here is derived from an EMBL/GenBank/DDBJ whole genome shotgun (WGS) entry which is preliminary data.</text>
</comment>
<accession>A0A3D9I9H9</accession>
<dbReference type="Proteomes" id="UP000256977">
    <property type="component" value="Unassembled WGS sequence"/>
</dbReference>
<sequence length="41" mass="4732">MEKSKKATDKVKEQPATYETYAALLDDGNRYEVIDGVLERR</sequence>
<dbReference type="AlphaFoldDB" id="A0A3D9I9H9"/>
<name>A0A3D9I9H9_9BACL</name>
<dbReference type="EMBL" id="QRDZ01000034">
    <property type="protein sequence ID" value="RED58199.1"/>
    <property type="molecule type" value="Genomic_DNA"/>
</dbReference>